<dbReference type="InterPro" id="IPR057499">
    <property type="entry name" value="Kelch_FKB95"/>
</dbReference>
<reference evidence="3 4" key="1">
    <citation type="submission" date="2021-05" db="EMBL/GenBank/DDBJ databases">
        <title>Genome Assembly of Synthetic Allotetraploid Brassica napus Reveals Homoeologous Exchanges between Subgenomes.</title>
        <authorList>
            <person name="Davis J.T."/>
        </authorList>
    </citation>
    <scope>NUCLEOTIDE SEQUENCE [LARGE SCALE GENOMIC DNA]</scope>
    <source>
        <strain evidence="4">cv. Da-Ae</strain>
        <tissue evidence="3">Seedling</tissue>
    </source>
</reference>
<dbReference type="PANTHER" id="PTHR24414">
    <property type="entry name" value="F-BOX/KELCH-REPEAT PROTEIN SKIP4"/>
    <property type="match status" value="1"/>
</dbReference>
<dbReference type="SMART" id="SM00256">
    <property type="entry name" value="FBOX"/>
    <property type="match status" value="2"/>
</dbReference>
<proteinExistence type="predicted"/>
<dbReference type="PROSITE" id="PS50181">
    <property type="entry name" value="FBOX"/>
    <property type="match status" value="2"/>
</dbReference>
<feature type="domain" description="F-box" evidence="2">
    <location>
        <begin position="269"/>
        <end position="315"/>
    </location>
</feature>
<sequence>MCGFCNLDMSQAEKKQSPRPSSSPITSLPEDVVVDILARVPRRDYPRVSLVLKRFRSLVSHVDRLYTLRQKEKDKGLVLTPGLSDMPTEGSFVAVGSRIYVFCGMMTSSAFFIDCTSHTVQHLPKMPVPMSALLADVIGGRIYVFGYFGTDQKSHAMVVFDTETLLWEDGMTNLCLRPKGKKMGNGRAAEFEVENACVVDDVLYFYDYFGKELRAYDPEHKCWGVVKGLDDFFAEMRRAKSLGGICCAEISLERGKGGQIWGLSNGHPCFPITSLPEDVKADILACVRICDYPRVSLVSKSFRSLVSSLEIYARRFSLGCTEHCLYVVLYNWANRVDCLYTLHRNSSHLVLIPAWLPEMPPYGSFVDVGSRIYAFSSFKSYIIDYTSHTVQHLPRMPFPMSALLADVIGGRIYVYGYHVTDQKSHGILVFNTETQTWEGPMTVPRMQIRDGCLVWEKACIVDDVLYFYDYSDMELNAYDPEHKCWQVVKGVEDLMAEMRRVVCFWAMAMTNYAGKLHWGDFDLRKFRWKDAKGVRFGVKLINGEPSFI</sequence>
<dbReference type="SUPFAM" id="SSF117281">
    <property type="entry name" value="Kelch motif"/>
    <property type="match status" value="2"/>
</dbReference>
<feature type="region of interest" description="Disordered" evidence="1">
    <location>
        <begin position="7"/>
        <end position="26"/>
    </location>
</feature>
<evidence type="ECO:0000313" key="4">
    <source>
        <dbReference type="Proteomes" id="UP000824890"/>
    </source>
</evidence>
<keyword evidence="4" id="KW-1185">Reference proteome</keyword>
<dbReference type="PANTHER" id="PTHR24414:SF141">
    <property type="entry name" value="GENOME ASSEMBLY, CHROMOSOME: A07"/>
    <property type="match status" value="1"/>
</dbReference>
<evidence type="ECO:0000256" key="1">
    <source>
        <dbReference type="SAM" id="MobiDB-lite"/>
    </source>
</evidence>
<dbReference type="InterPro" id="IPR036047">
    <property type="entry name" value="F-box-like_dom_sf"/>
</dbReference>
<dbReference type="Pfam" id="PF00646">
    <property type="entry name" value="F-box"/>
    <property type="match status" value="2"/>
</dbReference>
<dbReference type="InterPro" id="IPR015915">
    <property type="entry name" value="Kelch-typ_b-propeller"/>
</dbReference>
<evidence type="ECO:0000259" key="2">
    <source>
        <dbReference type="PROSITE" id="PS50181"/>
    </source>
</evidence>
<dbReference type="Pfam" id="PF25210">
    <property type="entry name" value="Kelch_FKB95"/>
    <property type="match status" value="2"/>
</dbReference>
<dbReference type="EMBL" id="JAGKQM010000016">
    <property type="protein sequence ID" value="KAH0875109.1"/>
    <property type="molecule type" value="Genomic_DNA"/>
</dbReference>
<accession>A0ABQ7Z4R0</accession>
<name>A0ABQ7Z4R0_BRANA</name>
<dbReference type="CDD" id="cd22152">
    <property type="entry name" value="F-box_AtAFR-like"/>
    <property type="match status" value="1"/>
</dbReference>
<evidence type="ECO:0000313" key="3">
    <source>
        <dbReference type="EMBL" id="KAH0875109.1"/>
    </source>
</evidence>
<dbReference type="SUPFAM" id="SSF81383">
    <property type="entry name" value="F-box domain"/>
    <property type="match status" value="2"/>
</dbReference>
<comment type="caution">
    <text evidence="3">The sequence shown here is derived from an EMBL/GenBank/DDBJ whole genome shotgun (WGS) entry which is preliminary data.</text>
</comment>
<protein>
    <recommendedName>
        <fullName evidence="2">F-box domain-containing protein</fullName>
    </recommendedName>
</protein>
<feature type="domain" description="F-box" evidence="2">
    <location>
        <begin position="22"/>
        <end position="69"/>
    </location>
</feature>
<dbReference type="InterPro" id="IPR001810">
    <property type="entry name" value="F-box_dom"/>
</dbReference>
<dbReference type="InterPro" id="IPR050354">
    <property type="entry name" value="F-box/kelch-repeat_ARATH"/>
</dbReference>
<dbReference type="Gene3D" id="2.120.10.80">
    <property type="entry name" value="Kelch-type beta propeller"/>
    <property type="match status" value="2"/>
</dbReference>
<gene>
    <name evidence="3" type="ORF">HID58_072471</name>
</gene>
<dbReference type="Proteomes" id="UP000824890">
    <property type="component" value="Unassembled WGS sequence"/>
</dbReference>
<organism evidence="3 4">
    <name type="scientific">Brassica napus</name>
    <name type="common">Rape</name>
    <dbReference type="NCBI Taxonomy" id="3708"/>
    <lineage>
        <taxon>Eukaryota</taxon>
        <taxon>Viridiplantae</taxon>
        <taxon>Streptophyta</taxon>
        <taxon>Embryophyta</taxon>
        <taxon>Tracheophyta</taxon>
        <taxon>Spermatophyta</taxon>
        <taxon>Magnoliopsida</taxon>
        <taxon>eudicotyledons</taxon>
        <taxon>Gunneridae</taxon>
        <taxon>Pentapetalae</taxon>
        <taxon>rosids</taxon>
        <taxon>malvids</taxon>
        <taxon>Brassicales</taxon>
        <taxon>Brassicaceae</taxon>
        <taxon>Brassiceae</taxon>
        <taxon>Brassica</taxon>
    </lineage>
</organism>